<comment type="caution">
    <text evidence="2">The sequence shown here is derived from an EMBL/GenBank/DDBJ whole genome shotgun (WGS) entry which is preliminary data.</text>
</comment>
<evidence type="ECO:0000256" key="1">
    <source>
        <dbReference type="SAM" id="MobiDB-lite"/>
    </source>
</evidence>
<feature type="compositionally biased region" description="Basic residues" evidence="1">
    <location>
        <begin position="53"/>
        <end position="66"/>
    </location>
</feature>
<dbReference type="EMBL" id="AZBU02000005">
    <property type="protein sequence ID" value="TKR76397.1"/>
    <property type="molecule type" value="Genomic_DNA"/>
</dbReference>
<proteinExistence type="predicted"/>
<dbReference type="AlphaFoldDB" id="A0A4U5N1Z3"/>
<reference evidence="2 3" key="2">
    <citation type="journal article" date="2019" name="G3 (Bethesda)">
        <title>Hybrid Assembly of the Genome of the Entomopathogenic Nematode Steinernema carpocapsae Identifies the X-Chromosome.</title>
        <authorList>
            <person name="Serra L."/>
            <person name="Macchietto M."/>
            <person name="Macias-Munoz A."/>
            <person name="McGill C.J."/>
            <person name="Rodriguez I.M."/>
            <person name="Rodriguez B."/>
            <person name="Murad R."/>
            <person name="Mortazavi A."/>
        </authorList>
    </citation>
    <scope>NUCLEOTIDE SEQUENCE [LARGE SCALE GENOMIC DNA]</scope>
    <source>
        <strain evidence="2 3">ALL</strain>
    </source>
</reference>
<protein>
    <submittedName>
        <fullName evidence="2">Uncharacterized protein</fullName>
    </submittedName>
</protein>
<evidence type="ECO:0000313" key="2">
    <source>
        <dbReference type="EMBL" id="TKR76397.1"/>
    </source>
</evidence>
<feature type="region of interest" description="Disordered" evidence="1">
    <location>
        <begin position="33"/>
        <end position="66"/>
    </location>
</feature>
<gene>
    <name evidence="2" type="ORF">L596_017539</name>
</gene>
<dbReference type="Proteomes" id="UP000298663">
    <property type="component" value="Unassembled WGS sequence"/>
</dbReference>
<reference evidence="2 3" key="1">
    <citation type="journal article" date="2015" name="Genome Biol.">
        <title>Comparative genomics of Steinernema reveals deeply conserved gene regulatory networks.</title>
        <authorList>
            <person name="Dillman A.R."/>
            <person name="Macchietto M."/>
            <person name="Porter C.F."/>
            <person name="Rogers A."/>
            <person name="Williams B."/>
            <person name="Antoshechkin I."/>
            <person name="Lee M.M."/>
            <person name="Goodwin Z."/>
            <person name="Lu X."/>
            <person name="Lewis E.E."/>
            <person name="Goodrich-Blair H."/>
            <person name="Stock S.P."/>
            <person name="Adams B.J."/>
            <person name="Sternberg P.W."/>
            <person name="Mortazavi A."/>
        </authorList>
    </citation>
    <scope>NUCLEOTIDE SEQUENCE [LARGE SCALE GENOMIC DNA]</scope>
    <source>
        <strain evidence="2 3">ALL</strain>
    </source>
</reference>
<accession>A0A4U5N1Z3</accession>
<sequence>MKKSRKQEFLKKANILKQMLSEFRFGGGRKLPLGWHPAAVGRRRGTGEDRGVATRRRSRRSRSNGR</sequence>
<evidence type="ECO:0000313" key="3">
    <source>
        <dbReference type="Proteomes" id="UP000298663"/>
    </source>
</evidence>
<organism evidence="2 3">
    <name type="scientific">Steinernema carpocapsae</name>
    <name type="common">Entomopathogenic nematode</name>
    <dbReference type="NCBI Taxonomy" id="34508"/>
    <lineage>
        <taxon>Eukaryota</taxon>
        <taxon>Metazoa</taxon>
        <taxon>Ecdysozoa</taxon>
        <taxon>Nematoda</taxon>
        <taxon>Chromadorea</taxon>
        <taxon>Rhabditida</taxon>
        <taxon>Tylenchina</taxon>
        <taxon>Panagrolaimomorpha</taxon>
        <taxon>Strongyloidoidea</taxon>
        <taxon>Steinernematidae</taxon>
        <taxon>Steinernema</taxon>
    </lineage>
</organism>
<keyword evidence="3" id="KW-1185">Reference proteome</keyword>
<name>A0A4U5N1Z3_STECR</name>